<dbReference type="Proteomes" id="UP000007485">
    <property type="component" value="Chromosome"/>
</dbReference>
<dbReference type="AlphaFoldDB" id="F0QY39"/>
<evidence type="ECO:0000313" key="3">
    <source>
        <dbReference type="Proteomes" id="UP000007485"/>
    </source>
</evidence>
<dbReference type="eggNOG" id="arCOG12770">
    <property type="taxonomic scope" value="Archaea"/>
</dbReference>
<keyword evidence="1" id="KW-0812">Transmembrane</keyword>
<name>F0QY39_VULM7</name>
<evidence type="ECO:0008006" key="4">
    <source>
        <dbReference type="Google" id="ProtNLM"/>
    </source>
</evidence>
<feature type="transmembrane region" description="Helical" evidence="1">
    <location>
        <begin position="240"/>
        <end position="266"/>
    </location>
</feature>
<reference evidence="2 3" key="1">
    <citation type="journal article" date="2011" name="J. Bacteriol.">
        <title>Complete genome sequence of 'Vulcanisaeta moutnovskia' strain 768-28, a novel member of the hyperthermophilic crenarchaeal genus vulcanisaeta.</title>
        <authorList>
            <person name="Gumerov V.M."/>
            <person name="Mardanov A.V."/>
            <person name="Beletsky A.V."/>
            <person name="Prokofeva M.I."/>
            <person name="Bonch-Osmolovskaya E.A."/>
            <person name="Ravin N.V."/>
            <person name="Skryabin K.G."/>
        </authorList>
    </citation>
    <scope>NUCLEOTIDE SEQUENCE [LARGE SCALE GENOMIC DNA]</scope>
    <source>
        <strain evidence="2 3">768-28</strain>
    </source>
</reference>
<protein>
    <recommendedName>
        <fullName evidence="4">DUF4129 domain-containing protein</fullName>
    </recommendedName>
</protein>
<proteinExistence type="predicted"/>
<evidence type="ECO:0000313" key="2">
    <source>
        <dbReference type="EMBL" id="ADY02525.1"/>
    </source>
</evidence>
<accession>F0QY39</accession>
<evidence type="ECO:0000256" key="1">
    <source>
        <dbReference type="SAM" id="Phobius"/>
    </source>
</evidence>
<gene>
    <name evidence="2" type="ordered locus">VMUT_2333</name>
</gene>
<sequence>MRFPYDNRYTLTEKALPTYVKEILRDIADKLLCIDSSSKSIISKLIIYCSVMLINKSLIPMAILILIVALIITPGTVFSNTYVGFYNIINWPVLSVTLINGTSKSNGIIIVISPGELSNQPYEIFSGIGLISDNYLLVDGIIYTNGTISIAELTPINASISSGNVGNEVTATPGVNITIYGTSDYVVIGQRTYHVGQMTERSSIMSNNVSGNFIMSNGNINNAQSTVMHSVNKKGESSNIIMHIIVNSSLLTTVLMITLLISLPFLRIQIRDNKDCINDAFIKFVKKLGVRDPSLTHRDLSKYLLRNNYQLNDTVNRVINYYEMAIYGNRPIKCEEFKRLVKEVLNAGIYRRH</sequence>
<dbReference type="EMBL" id="CP002529">
    <property type="protein sequence ID" value="ADY02525.1"/>
    <property type="molecule type" value="Genomic_DNA"/>
</dbReference>
<keyword evidence="1" id="KW-1133">Transmembrane helix</keyword>
<dbReference type="HOGENOM" id="CLU_914064_0_0_2"/>
<feature type="transmembrane region" description="Helical" evidence="1">
    <location>
        <begin position="45"/>
        <end position="72"/>
    </location>
</feature>
<organism evidence="2 3">
    <name type="scientific">Vulcanisaeta moutnovskia (strain 768-28)</name>
    <dbReference type="NCBI Taxonomy" id="985053"/>
    <lineage>
        <taxon>Archaea</taxon>
        <taxon>Thermoproteota</taxon>
        <taxon>Thermoprotei</taxon>
        <taxon>Thermoproteales</taxon>
        <taxon>Thermoproteaceae</taxon>
        <taxon>Vulcanisaeta</taxon>
    </lineage>
</organism>
<dbReference type="STRING" id="985053.VMUT_2333"/>
<keyword evidence="1" id="KW-0472">Membrane</keyword>
<keyword evidence="3" id="KW-1185">Reference proteome</keyword>
<dbReference type="KEGG" id="vmo:VMUT_2333"/>